<dbReference type="GO" id="GO:0005634">
    <property type="term" value="C:nucleus"/>
    <property type="evidence" value="ECO:0007669"/>
    <property type="project" value="TreeGrafter"/>
</dbReference>
<sequence length="519" mass="56262">MLKVRLSVAGVAVPALSNLFPSDIIGKASISLTHLRYNIEPGMNLMISLMEMISANGGEAIDEFAEDMEKNGALEGADLCKLGVFLKNKDDKTVLGNLYRTVTDEGYTKWVCIDHYRMNHPESSAEEFQRVLDSIGGSFSENEGRVVVKLGSSVLANQFYSALGRARSVYELDIDFDWTCTSNDLEELELALRNSRVSVLRLDLQQFRTSIASNLLQTPTQYEVFFRIRDLSQVKVFHIVLSYENIDFLGMSPNTSTHASKISCELKLRATEGGRTDIGIITKALKANSTLTTLDLNDKNIGVDGATVLAEALRINSTLTTLELYKNNIGVDGAKALAEALMINSTLTTLNLNKNNIGVDGAKALAEALMINSTLTTLNLNKNNIRIDGVKALTMVLKVNSGLSNLNLFSNNTGVDGVKALTTVLKINPALSNLNMFSNSTRVDGVKALAEALKINSTLTSLYLNNNYIGDDGAKALAEALKINSALTTLDLQLNNIGVDGSKALAEALQINSSLTILH</sequence>
<evidence type="ECO:0000313" key="4">
    <source>
        <dbReference type="EMBL" id="KAF9584330.1"/>
    </source>
</evidence>
<dbReference type="PANTHER" id="PTHR24113:SF12">
    <property type="entry name" value="RAN GTPASE-ACTIVATING PROTEIN 1"/>
    <property type="match status" value="1"/>
</dbReference>
<organism evidence="4 5">
    <name type="scientific">Lunasporangiospora selenospora</name>
    <dbReference type="NCBI Taxonomy" id="979761"/>
    <lineage>
        <taxon>Eukaryota</taxon>
        <taxon>Fungi</taxon>
        <taxon>Fungi incertae sedis</taxon>
        <taxon>Mucoromycota</taxon>
        <taxon>Mortierellomycotina</taxon>
        <taxon>Mortierellomycetes</taxon>
        <taxon>Mortierellales</taxon>
        <taxon>Mortierellaceae</taxon>
        <taxon>Lunasporangiospora</taxon>
    </lineage>
</organism>
<dbReference type="GO" id="GO:0005829">
    <property type="term" value="C:cytosol"/>
    <property type="evidence" value="ECO:0007669"/>
    <property type="project" value="TreeGrafter"/>
</dbReference>
<dbReference type="OrthoDB" id="120976at2759"/>
<evidence type="ECO:0000256" key="1">
    <source>
        <dbReference type="ARBA" id="ARBA00022468"/>
    </source>
</evidence>
<dbReference type="Proteomes" id="UP000780801">
    <property type="component" value="Unassembled WGS sequence"/>
</dbReference>
<keyword evidence="3" id="KW-0677">Repeat</keyword>
<dbReference type="GO" id="GO:0005096">
    <property type="term" value="F:GTPase activator activity"/>
    <property type="evidence" value="ECO:0007669"/>
    <property type="project" value="UniProtKB-KW"/>
</dbReference>
<dbReference type="PANTHER" id="PTHR24113">
    <property type="entry name" value="RAN GTPASE-ACTIVATING PROTEIN 1"/>
    <property type="match status" value="1"/>
</dbReference>
<dbReference type="InterPro" id="IPR001611">
    <property type="entry name" value="Leu-rich_rpt"/>
</dbReference>
<dbReference type="GO" id="GO:0031267">
    <property type="term" value="F:small GTPase binding"/>
    <property type="evidence" value="ECO:0007669"/>
    <property type="project" value="TreeGrafter"/>
</dbReference>
<evidence type="ECO:0000313" key="5">
    <source>
        <dbReference type="Proteomes" id="UP000780801"/>
    </source>
</evidence>
<dbReference type="EMBL" id="JAABOA010000442">
    <property type="protein sequence ID" value="KAF9584330.1"/>
    <property type="molecule type" value="Genomic_DNA"/>
</dbReference>
<keyword evidence="2" id="KW-0433">Leucine-rich repeat</keyword>
<dbReference type="AlphaFoldDB" id="A0A9P6G112"/>
<dbReference type="InterPro" id="IPR027038">
    <property type="entry name" value="RanGap"/>
</dbReference>
<dbReference type="GO" id="GO:0006913">
    <property type="term" value="P:nucleocytoplasmic transport"/>
    <property type="evidence" value="ECO:0007669"/>
    <property type="project" value="TreeGrafter"/>
</dbReference>
<accession>A0A9P6G112</accession>
<name>A0A9P6G112_9FUNG</name>
<dbReference type="Gene3D" id="3.80.10.10">
    <property type="entry name" value="Ribonuclease Inhibitor"/>
    <property type="match status" value="2"/>
</dbReference>
<keyword evidence="1" id="KW-0343">GTPase activation</keyword>
<reference evidence="4" key="1">
    <citation type="journal article" date="2020" name="Fungal Divers.">
        <title>Resolving the Mortierellaceae phylogeny through synthesis of multi-gene phylogenetics and phylogenomics.</title>
        <authorList>
            <person name="Vandepol N."/>
            <person name="Liber J."/>
            <person name="Desiro A."/>
            <person name="Na H."/>
            <person name="Kennedy M."/>
            <person name="Barry K."/>
            <person name="Grigoriev I.V."/>
            <person name="Miller A.N."/>
            <person name="O'Donnell K."/>
            <person name="Stajich J.E."/>
            <person name="Bonito G."/>
        </authorList>
    </citation>
    <scope>NUCLEOTIDE SEQUENCE</scope>
    <source>
        <strain evidence="4">KOD1015</strain>
    </source>
</reference>
<dbReference type="InterPro" id="IPR032675">
    <property type="entry name" value="LRR_dom_sf"/>
</dbReference>
<dbReference type="Pfam" id="PF13516">
    <property type="entry name" value="LRR_6"/>
    <property type="match status" value="6"/>
</dbReference>
<evidence type="ECO:0000256" key="3">
    <source>
        <dbReference type="ARBA" id="ARBA00022737"/>
    </source>
</evidence>
<proteinExistence type="predicted"/>
<dbReference type="SUPFAM" id="SSF52047">
    <property type="entry name" value="RNI-like"/>
    <property type="match status" value="1"/>
</dbReference>
<evidence type="ECO:0000256" key="2">
    <source>
        <dbReference type="ARBA" id="ARBA00022614"/>
    </source>
</evidence>
<dbReference type="GO" id="GO:0048471">
    <property type="term" value="C:perinuclear region of cytoplasm"/>
    <property type="evidence" value="ECO:0007669"/>
    <property type="project" value="TreeGrafter"/>
</dbReference>
<dbReference type="SMART" id="SM00368">
    <property type="entry name" value="LRR_RI"/>
    <property type="match status" value="8"/>
</dbReference>
<keyword evidence="5" id="KW-1185">Reference proteome</keyword>
<protein>
    <submittedName>
        <fullName evidence="4">Uncharacterized protein</fullName>
    </submittedName>
</protein>
<comment type="caution">
    <text evidence="4">The sequence shown here is derived from an EMBL/GenBank/DDBJ whole genome shotgun (WGS) entry which is preliminary data.</text>
</comment>
<gene>
    <name evidence="4" type="ORF">BGW38_006840</name>
</gene>